<evidence type="ECO:0000313" key="2">
    <source>
        <dbReference type="Proteomes" id="UP001500177"/>
    </source>
</evidence>
<gene>
    <name evidence="1" type="ORF">GCM10009690_13750</name>
</gene>
<keyword evidence="2" id="KW-1185">Reference proteome</keyword>
<reference evidence="2" key="1">
    <citation type="journal article" date="2019" name="Int. J. Syst. Evol. Microbiol.">
        <title>The Global Catalogue of Microorganisms (GCM) 10K type strain sequencing project: providing services to taxonomists for standard genome sequencing and annotation.</title>
        <authorList>
            <consortium name="The Broad Institute Genomics Platform"/>
            <consortium name="The Broad Institute Genome Sequencing Center for Infectious Disease"/>
            <person name="Wu L."/>
            <person name="Ma J."/>
        </authorList>
    </citation>
    <scope>NUCLEOTIDE SEQUENCE [LARGE SCALE GENOMIC DNA]</scope>
    <source>
        <strain evidence="2">JCM 13318</strain>
    </source>
</reference>
<comment type="caution">
    <text evidence="1">The sequence shown here is derived from an EMBL/GenBank/DDBJ whole genome shotgun (WGS) entry which is preliminary data.</text>
</comment>
<protein>
    <submittedName>
        <fullName evidence="1">Uncharacterized protein</fullName>
    </submittedName>
</protein>
<evidence type="ECO:0000313" key="1">
    <source>
        <dbReference type="EMBL" id="GAA1511991.1"/>
    </source>
</evidence>
<dbReference type="EMBL" id="BAAALX010000008">
    <property type="protein sequence ID" value="GAA1511991.1"/>
    <property type="molecule type" value="Genomic_DNA"/>
</dbReference>
<proteinExistence type="predicted"/>
<accession>A0ABP4L227</accession>
<name>A0ABP4L227_9MICO</name>
<organism evidence="1 2">
    <name type="scientific">Brevibacterium permense</name>
    <dbReference type="NCBI Taxonomy" id="234834"/>
    <lineage>
        <taxon>Bacteria</taxon>
        <taxon>Bacillati</taxon>
        <taxon>Actinomycetota</taxon>
        <taxon>Actinomycetes</taxon>
        <taxon>Micrococcales</taxon>
        <taxon>Brevibacteriaceae</taxon>
        <taxon>Brevibacterium</taxon>
    </lineage>
</organism>
<sequence>MADGELARGIGHSLQVLFPGVSVLGHEFVVEETVDELVDHGFEKIRTSGNVTIQRHRLYFQYRSEAAHRELAETAGINEGDS</sequence>
<dbReference type="Proteomes" id="UP001500177">
    <property type="component" value="Unassembled WGS sequence"/>
</dbReference>